<protein>
    <recommendedName>
        <fullName evidence="1">DNA replication complex GINS protein PSF1 C-terminal domain-containing protein</fullName>
    </recommendedName>
</protein>
<dbReference type="EMBL" id="JANCYU010000033">
    <property type="protein sequence ID" value="KAK4525768.1"/>
    <property type="molecule type" value="Genomic_DNA"/>
</dbReference>
<accession>A0AAV9IEG9</accession>
<dbReference type="Gene3D" id="1.20.58.1030">
    <property type="match status" value="1"/>
</dbReference>
<proteinExistence type="predicted"/>
<name>A0AAV9IEG9_9RHOD</name>
<sequence>MYGDQATALVHHLYKSSSLPPYKEDAVRQVVQEIDQLYAQLVQLLEKANNDLSDPRIGGTAIFFHRVILRNKRCVLAYLLHRFYRLRDSRYLVMDDRIEENLSASEQELLTNYEQLVATYSDKVQIDISSSLYPPRALYLEVKVLKDCGTIMTENGPVHLRKDTLHYLKRTDIELLIQQGYLLPTS</sequence>
<comment type="caution">
    <text evidence="2">The sequence shown here is derived from an EMBL/GenBank/DDBJ whole genome shotgun (WGS) entry which is preliminary data.</text>
</comment>
<dbReference type="Pfam" id="PF24997">
    <property type="entry name" value="PSF1_C"/>
    <property type="match status" value="1"/>
</dbReference>
<dbReference type="InterPro" id="IPR005339">
    <property type="entry name" value="GINS_Psf1"/>
</dbReference>
<dbReference type="PANTHER" id="PTHR12914:SF2">
    <property type="entry name" value="DNA REPLICATION COMPLEX GINS PROTEIN PSF1"/>
    <property type="match status" value="1"/>
</dbReference>
<keyword evidence="3" id="KW-1185">Reference proteome</keyword>
<evidence type="ECO:0000259" key="1">
    <source>
        <dbReference type="Pfam" id="PF24997"/>
    </source>
</evidence>
<dbReference type="Proteomes" id="UP001300502">
    <property type="component" value="Unassembled WGS sequence"/>
</dbReference>
<dbReference type="GO" id="GO:1902983">
    <property type="term" value="P:DNA strand elongation involved in mitotic DNA replication"/>
    <property type="evidence" value="ECO:0007669"/>
    <property type="project" value="TreeGrafter"/>
</dbReference>
<dbReference type="CDD" id="cd21696">
    <property type="entry name" value="GINS_B_Psf1"/>
    <property type="match status" value="1"/>
</dbReference>
<organism evidence="2 3">
    <name type="scientific">Galdieria yellowstonensis</name>
    <dbReference type="NCBI Taxonomy" id="3028027"/>
    <lineage>
        <taxon>Eukaryota</taxon>
        <taxon>Rhodophyta</taxon>
        <taxon>Bangiophyceae</taxon>
        <taxon>Galdieriales</taxon>
        <taxon>Galdieriaceae</taxon>
        <taxon>Galdieria</taxon>
    </lineage>
</organism>
<evidence type="ECO:0000313" key="3">
    <source>
        <dbReference type="Proteomes" id="UP001300502"/>
    </source>
</evidence>
<evidence type="ECO:0000313" key="2">
    <source>
        <dbReference type="EMBL" id="KAK4525768.1"/>
    </source>
</evidence>
<dbReference type="GO" id="GO:0000811">
    <property type="term" value="C:GINS complex"/>
    <property type="evidence" value="ECO:0007669"/>
    <property type="project" value="InterPro"/>
</dbReference>
<feature type="domain" description="DNA replication complex GINS protein PSF1 C-terminal" evidence="1">
    <location>
        <begin position="138"/>
        <end position="182"/>
    </location>
</feature>
<dbReference type="PANTHER" id="PTHR12914">
    <property type="entry name" value="PARTNER OF SLD5"/>
    <property type="match status" value="1"/>
</dbReference>
<dbReference type="InterPro" id="IPR036224">
    <property type="entry name" value="GINS_bundle-like_dom_sf"/>
</dbReference>
<reference evidence="2 3" key="1">
    <citation type="submission" date="2022-07" db="EMBL/GenBank/DDBJ databases">
        <title>Genome-wide signatures of adaptation to extreme environments.</title>
        <authorList>
            <person name="Cho C.H."/>
            <person name="Yoon H.S."/>
        </authorList>
    </citation>
    <scope>NUCLEOTIDE SEQUENCE [LARGE SCALE GENOMIC DNA]</scope>
    <source>
        <strain evidence="2 3">108.79 E11</strain>
    </source>
</reference>
<gene>
    <name evidence="2" type="ORF">GAYE_SCF16G3677</name>
</gene>
<dbReference type="InterPro" id="IPR056783">
    <property type="entry name" value="PSF1_C"/>
</dbReference>
<dbReference type="CDD" id="cd11710">
    <property type="entry name" value="GINS_A_psf1"/>
    <property type="match status" value="1"/>
</dbReference>
<dbReference type="SUPFAM" id="SSF158573">
    <property type="entry name" value="GINS helical bundle-like"/>
    <property type="match status" value="1"/>
</dbReference>
<dbReference type="AlphaFoldDB" id="A0AAV9IEG9"/>